<keyword evidence="2" id="KW-1185">Reference proteome</keyword>
<protein>
    <submittedName>
        <fullName evidence="1">Uncharacterized protein</fullName>
    </submittedName>
</protein>
<comment type="caution">
    <text evidence="1">The sequence shown here is derived from an EMBL/GenBank/DDBJ whole genome shotgun (WGS) entry which is preliminary data.</text>
</comment>
<reference evidence="1 2" key="1">
    <citation type="submission" date="2021-06" db="EMBL/GenBank/DDBJ databases">
        <authorList>
            <person name="Palmer J.M."/>
        </authorList>
    </citation>
    <scope>NUCLEOTIDE SEQUENCE [LARGE SCALE GENOMIC DNA]</scope>
    <source>
        <strain evidence="2">if_2019</strain>
        <tissue evidence="1">Muscle</tissue>
    </source>
</reference>
<evidence type="ECO:0000313" key="1">
    <source>
        <dbReference type="EMBL" id="MEQ2254424.1"/>
    </source>
</evidence>
<sequence length="130" mass="14570">MDQELNSLRGIPLLVAGRLLMVALKMKVSLWVTQWIQSAGSIAICSFNFLDPDHKCPCSVVLRNACQDVADPFCEYETSLNANFSEISDELHGLVHCCCRTEALLHTKVTFDGFNNFISVIMYLIKQCLP</sequence>
<evidence type="ECO:0000313" key="2">
    <source>
        <dbReference type="Proteomes" id="UP001482620"/>
    </source>
</evidence>
<name>A0ABV0VBF8_9TELE</name>
<gene>
    <name evidence="1" type="ORF">ILYODFUR_003598</name>
</gene>
<accession>A0ABV0VBF8</accession>
<proteinExistence type="predicted"/>
<dbReference type="EMBL" id="JAHRIQ010104456">
    <property type="protein sequence ID" value="MEQ2254424.1"/>
    <property type="molecule type" value="Genomic_DNA"/>
</dbReference>
<organism evidence="1 2">
    <name type="scientific">Ilyodon furcidens</name>
    <name type="common">goldbreast splitfin</name>
    <dbReference type="NCBI Taxonomy" id="33524"/>
    <lineage>
        <taxon>Eukaryota</taxon>
        <taxon>Metazoa</taxon>
        <taxon>Chordata</taxon>
        <taxon>Craniata</taxon>
        <taxon>Vertebrata</taxon>
        <taxon>Euteleostomi</taxon>
        <taxon>Actinopterygii</taxon>
        <taxon>Neopterygii</taxon>
        <taxon>Teleostei</taxon>
        <taxon>Neoteleostei</taxon>
        <taxon>Acanthomorphata</taxon>
        <taxon>Ovalentaria</taxon>
        <taxon>Atherinomorphae</taxon>
        <taxon>Cyprinodontiformes</taxon>
        <taxon>Goodeidae</taxon>
        <taxon>Ilyodon</taxon>
    </lineage>
</organism>
<dbReference type="Proteomes" id="UP001482620">
    <property type="component" value="Unassembled WGS sequence"/>
</dbReference>